<dbReference type="GO" id="GO:0019825">
    <property type="term" value="F:oxygen binding"/>
    <property type="evidence" value="ECO:0007669"/>
    <property type="project" value="InterPro"/>
</dbReference>
<dbReference type="Pfam" id="PF00175">
    <property type="entry name" value="NAD_binding_1"/>
    <property type="match status" value="1"/>
</dbReference>
<dbReference type="PANTHER" id="PTHR43396">
    <property type="entry name" value="FLAVOHEMOPROTEIN"/>
    <property type="match status" value="1"/>
</dbReference>
<reference evidence="16" key="1">
    <citation type="submission" date="2016-10" db="EMBL/GenBank/DDBJ databases">
        <authorList>
            <person name="Varghese N."/>
            <person name="Submissions S."/>
        </authorList>
    </citation>
    <scope>NUCLEOTIDE SEQUENCE [LARGE SCALE GENOMIC DNA]</scope>
    <source>
        <strain evidence="16">CGMCC 1.8895</strain>
    </source>
</reference>
<evidence type="ECO:0000256" key="12">
    <source>
        <dbReference type="RuleBase" id="RU000356"/>
    </source>
</evidence>
<keyword evidence="4 12" id="KW-0349">Heme</keyword>
<comment type="similarity">
    <text evidence="12">Belongs to the globin family.</text>
</comment>
<keyword evidence="16" id="KW-1185">Reference proteome</keyword>
<protein>
    <recommendedName>
        <fullName evidence="3">nitric oxide dioxygenase</fullName>
        <ecNumber evidence="3">1.14.12.17</ecNumber>
    </recommendedName>
</protein>
<keyword evidence="8" id="KW-0408">Iron</keyword>
<dbReference type="Proteomes" id="UP000199008">
    <property type="component" value="Unassembled WGS sequence"/>
</dbReference>
<keyword evidence="7" id="KW-0521">NADP</keyword>
<dbReference type="OrthoDB" id="9801223at2"/>
<feature type="domain" description="FAD-binding FR-type" evidence="14">
    <location>
        <begin position="146"/>
        <end position="253"/>
    </location>
</feature>
<dbReference type="GO" id="GO:0046872">
    <property type="term" value="F:metal ion binding"/>
    <property type="evidence" value="ECO:0007669"/>
    <property type="project" value="UniProtKB-KW"/>
</dbReference>
<evidence type="ECO:0000256" key="1">
    <source>
        <dbReference type="ARBA" id="ARBA00001970"/>
    </source>
</evidence>
<evidence type="ECO:0000256" key="11">
    <source>
        <dbReference type="ARBA" id="ARBA00049433"/>
    </source>
</evidence>
<dbReference type="RefSeq" id="WP_092987510.1">
    <property type="nucleotide sequence ID" value="NZ_FNFY01000025.1"/>
</dbReference>
<dbReference type="InterPro" id="IPR012292">
    <property type="entry name" value="Globin/Proto"/>
</dbReference>
<dbReference type="GO" id="GO:0020037">
    <property type="term" value="F:heme binding"/>
    <property type="evidence" value="ECO:0007669"/>
    <property type="project" value="InterPro"/>
</dbReference>
<keyword evidence="9" id="KW-0520">NAD</keyword>
<name>A0A1G9HMB8_9BACL</name>
<dbReference type="PRINTS" id="PR00410">
    <property type="entry name" value="PHEHYDRXLASE"/>
</dbReference>
<evidence type="ECO:0000256" key="9">
    <source>
        <dbReference type="ARBA" id="ARBA00023027"/>
    </source>
</evidence>
<dbReference type="Gene3D" id="2.40.30.10">
    <property type="entry name" value="Translation factors"/>
    <property type="match status" value="1"/>
</dbReference>
<dbReference type="SUPFAM" id="SSF52343">
    <property type="entry name" value="Ferredoxin reductase-like, C-terminal NADP-linked domain"/>
    <property type="match status" value="1"/>
</dbReference>
<dbReference type="SUPFAM" id="SSF63380">
    <property type="entry name" value="Riboflavin synthase domain-like"/>
    <property type="match status" value="1"/>
</dbReference>
<comment type="cofactor">
    <cofactor evidence="1">
        <name>heme b</name>
        <dbReference type="ChEBI" id="CHEBI:60344"/>
    </cofactor>
</comment>
<keyword evidence="6" id="KW-0479">Metal-binding</keyword>
<dbReference type="GO" id="GO:0071949">
    <property type="term" value="F:FAD binding"/>
    <property type="evidence" value="ECO:0007669"/>
    <property type="project" value="TreeGrafter"/>
</dbReference>
<evidence type="ECO:0000256" key="2">
    <source>
        <dbReference type="ARBA" id="ARBA00006401"/>
    </source>
</evidence>
<dbReference type="GO" id="GO:0008941">
    <property type="term" value="F:nitric oxide dioxygenase NAD(P)H activity"/>
    <property type="evidence" value="ECO:0007669"/>
    <property type="project" value="UniProtKB-EC"/>
</dbReference>
<proteinExistence type="inferred from homology"/>
<evidence type="ECO:0000256" key="4">
    <source>
        <dbReference type="ARBA" id="ARBA00022617"/>
    </source>
</evidence>
<dbReference type="InterPro" id="IPR039261">
    <property type="entry name" value="FNR_nucleotide-bd"/>
</dbReference>
<dbReference type="InterPro" id="IPR008333">
    <property type="entry name" value="Cbr1-like_FAD-bd_dom"/>
</dbReference>
<dbReference type="Gene3D" id="3.40.50.80">
    <property type="entry name" value="Nucleotide-binding domain of ferredoxin-NADP reductase (FNR) module"/>
    <property type="match status" value="1"/>
</dbReference>
<accession>A0A1G9HMB8</accession>
<keyword evidence="5 12" id="KW-0561">Oxygen transport</keyword>
<evidence type="ECO:0000313" key="16">
    <source>
        <dbReference type="Proteomes" id="UP000199008"/>
    </source>
</evidence>
<keyword evidence="15" id="KW-0560">Oxidoreductase</keyword>
<dbReference type="InterPro" id="IPR000971">
    <property type="entry name" value="Globin"/>
</dbReference>
<dbReference type="InterPro" id="IPR017927">
    <property type="entry name" value="FAD-bd_FR_type"/>
</dbReference>
<feature type="domain" description="Globin" evidence="13">
    <location>
        <begin position="1"/>
        <end position="137"/>
    </location>
</feature>
<evidence type="ECO:0000256" key="6">
    <source>
        <dbReference type="ARBA" id="ARBA00022723"/>
    </source>
</evidence>
<evidence type="ECO:0000259" key="13">
    <source>
        <dbReference type="PROSITE" id="PS01033"/>
    </source>
</evidence>
<dbReference type="EC" id="1.14.12.17" evidence="3"/>
<dbReference type="GO" id="GO:0071500">
    <property type="term" value="P:cellular response to nitrosative stress"/>
    <property type="evidence" value="ECO:0007669"/>
    <property type="project" value="TreeGrafter"/>
</dbReference>
<dbReference type="CDD" id="cd14777">
    <property type="entry name" value="Yhb1-globin-like"/>
    <property type="match status" value="1"/>
</dbReference>
<dbReference type="AlphaFoldDB" id="A0A1G9HMB8"/>
<dbReference type="InterPro" id="IPR009050">
    <property type="entry name" value="Globin-like_sf"/>
</dbReference>
<dbReference type="Pfam" id="PF00042">
    <property type="entry name" value="Globin"/>
    <property type="match status" value="1"/>
</dbReference>
<comment type="similarity">
    <text evidence="2">In the C-terminal section; belongs to the flavoprotein pyridine nucleotide cytochrome reductase family.</text>
</comment>
<gene>
    <name evidence="15" type="ORF">SAMN05216216_1256</name>
</gene>
<dbReference type="PROSITE" id="PS01033">
    <property type="entry name" value="GLOBIN"/>
    <property type="match status" value="1"/>
</dbReference>
<evidence type="ECO:0000256" key="10">
    <source>
        <dbReference type="ARBA" id="ARBA00048649"/>
    </source>
</evidence>
<evidence type="ECO:0000256" key="3">
    <source>
        <dbReference type="ARBA" id="ARBA00012229"/>
    </source>
</evidence>
<evidence type="ECO:0000259" key="14">
    <source>
        <dbReference type="PROSITE" id="PS51384"/>
    </source>
</evidence>
<dbReference type="STRING" id="576118.SAMN05216216_1256"/>
<keyword evidence="15" id="KW-0223">Dioxygenase</keyword>
<dbReference type="InterPro" id="IPR017938">
    <property type="entry name" value="Riboflavin_synthase-like_b-brl"/>
</dbReference>
<sequence length="382" mass="42857">MESHKKEIIKATVPALEQHGTTITKVFYQTMFEKHPELLDMFNQTNQKVGDQPKALAFTVLQAARHIDDLEAIVPAVIGIAHKHRALNVKPEHYPIVGENLLVGIKEVLGDAATPEIMDAWEEYYGEIAQVFIDVENGMYQTADWDGFVPFEVVKKDHLSDDIVRYTVKNDTVEYDLRAGQYITVKVDPEDYPNEALRHYSICSINTDEGLQFAVKKEGSGEKSGVVSHYMHDDVKVGDTLELSAPAGDFLLNHEEDKFLFIAGGVGATPVMAMIEEAIAADKDSKFIYSVQNEGMHPFKDEMKAFGEEIDVKIKYSDTEGYLTHEDFEGMEDRSVYICGSMHFMNAMIKVLTEVGFEEENIHFEPFGPKMSVIGETVASSN</sequence>
<evidence type="ECO:0000256" key="7">
    <source>
        <dbReference type="ARBA" id="ARBA00022857"/>
    </source>
</evidence>
<comment type="catalytic activity">
    <reaction evidence="11">
        <text>2 nitric oxide + NADPH + 2 O2 = 2 nitrate + NADP(+) + H(+)</text>
        <dbReference type="Rhea" id="RHEA:19465"/>
        <dbReference type="ChEBI" id="CHEBI:15378"/>
        <dbReference type="ChEBI" id="CHEBI:15379"/>
        <dbReference type="ChEBI" id="CHEBI:16480"/>
        <dbReference type="ChEBI" id="CHEBI:17632"/>
        <dbReference type="ChEBI" id="CHEBI:57783"/>
        <dbReference type="ChEBI" id="CHEBI:58349"/>
        <dbReference type="EC" id="1.14.12.17"/>
    </reaction>
</comment>
<dbReference type="Pfam" id="PF00970">
    <property type="entry name" value="FAD_binding_6"/>
    <property type="match status" value="1"/>
</dbReference>
<dbReference type="SUPFAM" id="SSF46458">
    <property type="entry name" value="Globin-like"/>
    <property type="match status" value="1"/>
</dbReference>
<dbReference type="GO" id="GO:0005344">
    <property type="term" value="F:oxygen carrier activity"/>
    <property type="evidence" value="ECO:0007669"/>
    <property type="project" value="UniProtKB-KW"/>
</dbReference>
<dbReference type="PROSITE" id="PS51384">
    <property type="entry name" value="FAD_FR"/>
    <property type="match status" value="1"/>
</dbReference>
<evidence type="ECO:0000256" key="8">
    <source>
        <dbReference type="ARBA" id="ARBA00023004"/>
    </source>
</evidence>
<dbReference type="InterPro" id="IPR001433">
    <property type="entry name" value="OxRdtase_FAD/NAD-bd"/>
</dbReference>
<dbReference type="Gene3D" id="1.10.490.10">
    <property type="entry name" value="Globins"/>
    <property type="match status" value="1"/>
</dbReference>
<comment type="catalytic activity">
    <reaction evidence="10">
        <text>2 nitric oxide + NADH + 2 O2 = 2 nitrate + NAD(+) + H(+)</text>
        <dbReference type="Rhea" id="RHEA:19469"/>
        <dbReference type="ChEBI" id="CHEBI:15378"/>
        <dbReference type="ChEBI" id="CHEBI:15379"/>
        <dbReference type="ChEBI" id="CHEBI:16480"/>
        <dbReference type="ChEBI" id="CHEBI:17632"/>
        <dbReference type="ChEBI" id="CHEBI:57540"/>
        <dbReference type="ChEBI" id="CHEBI:57945"/>
        <dbReference type="EC" id="1.14.12.17"/>
    </reaction>
</comment>
<dbReference type="GO" id="GO:0046210">
    <property type="term" value="P:nitric oxide catabolic process"/>
    <property type="evidence" value="ECO:0007669"/>
    <property type="project" value="TreeGrafter"/>
</dbReference>
<dbReference type="PANTHER" id="PTHR43396:SF3">
    <property type="entry name" value="FLAVOHEMOPROTEIN"/>
    <property type="match status" value="1"/>
</dbReference>
<dbReference type="FunFam" id="1.10.490.10:FF:000003">
    <property type="entry name" value="Flavohemoprotein"/>
    <property type="match status" value="1"/>
</dbReference>
<keyword evidence="12" id="KW-0813">Transport</keyword>
<evidence type="ECO:0000256" key="5">
    <source>
        <dbReference type="ARBA" id="ARBA00022621"/>
    </source>
</evidence>
<evidence type="ECO:0000313" key="15">
    <source>
        <dbReference type="EMBL" id="SDL14090.1"/>
    </source>
</evidence>
<organism evidence="15 16">
    <name type="scientific">Lacicoccus qingdaonensis</name>
    <dbReference type="NCBI Taxonomy" id="576118"/>
    <lineage>
        <taxon>Bacteria</taxon>
        <taxon>Bacillati</taxon>
        <taxon>Bacillota</taxon>
        <taxon>Bacilli</taxon>
        <taxon>Bacillales</taxon>
        <taxon>Salinicoccaceae</taxon>
        <taxon>Lacicoccus</taxon>
    </lineage>
</organism>
<dbReference type="EMBL" id="FNFY01000025">
    <property type="protein sequence ID" value="SDL14090.1"/>
    <property type="molecule type" value="Genomic_DNA"/>
</dbReference>